<dbReference type="GO" id="GO:0006508">
    <property type="term" value="P:proteolysis"/>
    <property type="evidence" value="ECO:0007669"/>
    <property type="project" value="UniProtKB-KW"/>
</dbReference>
<evidence type="ECO:0000256" key="1">
    <source>
        <dbReference type="ARBA" id="ARBA00007664"/>
    </source>
</evidence>
<keyword evidence="2" id="KW-0645">Protease</keyword>
<dbReference type="OrthoDB" id="60866at2759"/>
<dbReference type="VEuPathDB" id="VectorBase:SCAU009271"/>
<keyword evidence="9" id="KW-1185">Reference proteome</keyword>
<dbReference type="PRINTS" id="PR00722">
    <property type="entry name" value="CHYMOTRYPSIN"/>
</dbReference>
<keyword evidence="6" id="KW-0732">Signal</keyword>
<evidence type="ECO:0000313" key="8">
    <source>
        <dbReference type="EnsemblMetazoa" id="SCAU009271-PA"/>
    </source>
</evidence>
<keyword evidence="5" id="KW-1015">Disulfide bond</keyword>
<reference evidence="8" key="1">
    <citation type="submission" date="2020-05" db="UniProtKB">
        <authorList>
            <consortium name="EnsemblMetazoa"/>
        </authorList>
    </citation>
    <scope>IDENTIFICATION</scope>
    <source>
        <strain evidence="8">USDA</strain>
    </source>
</reference>
<dbReference type="InterPro" id="IPR001314">
    <property type="entry name" value="Peptidase_S1A"/>
</dbReference>
<dbReference type="GO" id="GO:0004252">
    <property type="term" value="F:serine-type endopeptidase activity"/>
    <property type="evidence" value="ECO:0007669"/>
    <property type="project" value="InterPro"/>
</dbReference>
<evidence type="ECO:0000259" key="7">
    <source>
        <dbReference type="PROSITE" id="PS50240"/>
    </source>
</evidence>
<dbReference type="InterPro" id="IPR009003">
    <property type="entry name" value="Peptidase_S1_PA"/>
</dbReference>
<dbReference type="InterPro" id="IPR050430">
    <property type="entry name" value="Peptidase_S1"/>
</dbReference>
<dbReference type="PROSITE" id="PS00134">
    <property type="entry name" value="TRYPSIN_HIS"/>
    <property type="match status" value="1"/>
</dbReference>
<feature type="chain" id="PRO_5009326880" description="Peptidase S1 domain-containing protein" evidence="6">
    <location>
        <begin position="27"/>
        <end position="264"/>
    </location>
</feature>
<dbReference type="InterPro" id="IPR018114">
    <property type="entry name" value="TRYPSIN_HIS"/>
</dbReference>
<evidence type="ECO:0000256" key="2">
    <source>
        <dbReference type="ARBA" id="ARBA00022670"/>
    </source>
</evidence>
<dbReference type="PROSITE" id="PS50240">
    <property type="entry name" value="TRYPSIN_DOM"/>
    <property type="match status" value="1"/>
</dbReference>
<dbReference type="PANTHER" id="PTHR24276">
    <property type="entry name" value="POLYSERASE-RELATED"/>
    <property type="match status" value="1"/>
</dbReference>
<feature type="domain" description="Peptidase S1" evidence="7">
    <location>
        <begin position="40"/>
        <end position="263"/>
    </location>
</feature>
<dbReference type="InterPro" id="IPR001254">
    <property type="entry name" value="Trypsin_dom"/>
</dbReference>
<proteinExistence type="inferred from homology"/>
<keyword evidence="4" id="KW-0720">Serine protease</keyword>
<evidence type="ECO:0000313" key="9">
    <source>
        <dbReference type="Proteomes" id="UP000095300"/>
    </source>
</evidence>
<evidence type="ECO:0000256" key="4">
    <source>
        <dbReference type="ARBA" id="ARBA00022825"/>
    </source>
</evidence>
<dbReference type="SMART" id="SM00020">
    <property type="entry name" value="Tryp_SPc"/>
    <property type="match status" value="1"/>
</dbReference>
<evidence type="ECO:0000256" key="6">
    <source>
        <dbReference type="SAM" id="SignalP"/>
    </source>
</evidence>
<feature type="signal peptide" evidence="6">
    <location>
        <begin position="1"/>
        <end position="26"/>
    </location>
</feature>
<evidence type="ECO:0000256" key="5">
    <source>
        <dbReference type="ARBA" id="ARBA00023157"/>
    </source>
</evidence>
<name>A0A1I8PLW9_STOCA</name>
<gene>
    <name evidence="8" type="primary">106089085</name>
</gene>
<dbReference type="Proteomes" id="UP000095300">
    <property type="component" value="Unassembled WGS sequence"/>
</dbReference>
<dbReference type="CDD" id="cd00190">
    <property type="entry name" value="Tryp_SPc"/>
    <property type="match status" value="1"/>
</dbReference>
<evidence type="ECO:0000256" key="3">
    <source>
        <dbReference type="ARBA" id="ARBA00022801"/>
    </source>
</evidence>
<dbReference type="EnsemblMetazoa" id="SCAU009271-RA">
    <property type="protein sequence ID" value="SCAU009271-PA"/>
    <property type="gene ID" value="SCAU009271"/>
</dbReference>
<sequence length="264" mass="28173">MVFRKVVRIQLFLVLLCLIHHQATEARAPKDSRPPLRGRIVGGSNAREGQFAYQVSLRLDGSHLCGGSVISADYILTAAHCVYAGGDSVVAPSVLSIMAGSNRRNSGGQQRDVSEIKVHPNYTGSGNDSDIALLKLSSPLELNDDVQTIALATEEPPLAALVTASGWGRLSEGGARPDILQYINMIALPNSECRTWTRVSNNVICLLHLDGQGACNGDSGGPAVYNNELVGVANAVFGECGTFGPDVYSSVAFHRDWVLRNSQD</sequence>
<dbReference type="Pfam" id="PF00089">
    <property type="entry name" value="Trypsin"/>
    <property type="match status" value="1"/>
</dbReference>
<dbReference type="SUPFAM" id="SSF50494">
    <property type="entry name" value="Trypsin-like serine proteases"/>
    <property type="match status" value="1"/>
</dbReference>
<dbReference type="FunFam" id="2.40.10.10:FF:000034">
    <property type="entry name" value="Eupolytin"/>
    <property type="match status" value="1"/>
</dbReference>
<comment type="similarity">
    <text evidence="1">Belongs to the peptidase S1 family.</text>
</comment>
<dbReference type="PANTHER" id="PTHR24276:SF91">
    <property type="entry name" value="AT26814P-RELATED"/>
    <property type="match status" value="1"/>
</dbReference>
<accession>A0A1I8PLW9</accession>
<keyword evidence="3" id="KW-0378">Hydrolase</keyword>
<dbReference type="KEGG" id="scac:106089085"/>
<dbReference type="InterPro" id="IPR043504">
    <property type="entry name" value="Peptidase_S1_PA_chymotrypsin"/>
</dbReference>
<dbReference type="AlphaFoldDB" id="A0A1I8PLW9"/>
<dbReference type="STRING" id="35570.A0A1I8PLW9"/>
<protein>
    <recommendedName>
        <fullName evidence="7">Peptidase S1 domain-containing protein</fullName>
    </recommendedName>
</protein>
<dbReference type="Gene3D" id="2.40.10.10">
    <property type="entry name" value="Trypsin-like serine proteases"/>
    <property type="match status" value="1"/>
</dbReference>
<organism evidence="8 9">
    <name type="scientific">Stomoxys calcitrans</name>
    <name type="common">Stable fly</name>
    <name type="synonym">Conops calcitrans</name>
    <dbReference type="NCBI Taxonomy" id="35570"/>
    <lineage>
        <taxon>Eukaryota</taxon>
        <taxon>Metazoa</taxon>
        <taxon>Ecdysozoa</taxon>
        <taxon>Arthropoda</taxon>
        <taxon>Hexapoda</taxon>
        <taxon>Insecta</taxon>
        <taxon>Pterygota</taxon>
        <taxon>Neoptera</taxon>
        <taxon>Endopterygota</taxon>
        <taxon>Diptera</taxon>
        <taxon>Brachycera</taxon>
        <taxon>Muscomorpha</taxon>
        <taxon>Muscoidea</taxon>
        <taxon>Muscidae</taxon>
        <taxon>Stomoxys</taxon>
    </lineage>
</organism>